<protein>
    <submittedName>
        <fullName evidence="1">Uncharacterized protein</fullName>
    </submittedName>
</protein>
<name>A0AAV8RYK3_ENSVE</name>
<organism evidence="1 2">
    <name type="scientific">Ensete ventricosum</name>
    <name type="common">Abyssinian banana</name>
    <name type="synonym">Musa ensete</name>
    <dbReference type="NCBI Taxonomy" id="4639"/>
    <lineage>
        <taxon>Eukaryota</taxon>
        <taxon>Viridiplantae</taxon>
        <taxon>Streptophyta</taxon>
        <taxon>Embryophyta</taxon>
        <taxon>Tracheophyta</taxon>
        <taxon>Spermatophyta</taxon>
        <taxon>Magnoliopsida</taxon>
        <taxon>Liliopsida</taxon>
        <taxon>Zingiberales</taxon>
        <taxon>Musaceae</taxon>
        <taxon>Ensete</taxon>
    </lineage>
</organism>
<dbReference type="EMBL" id="JAQQAF010000001">
    <property type="protein sequence ID" value="KAJ8512280.1"/>
    <property type="molecule type" value="Genomic_DNA"/>
</dbReference>
<reference evidence="1 2" key="1">
    <citation type="submission" date="2022-12" db="EMBL/GenBank/DDBJ databases">
        <title>Chromosome-scale assembly of the Ensete ventricosum genome.</title>
        <authorList>
            <person name="Dussert Y."/>
            <person name="Stocks J."/>
            <person name="Wendawek A."/>
            <person name="Woldeyes F."/>
            <person name="Nichols R.A."/>
            <person name="Borrell J.S."/>
        </authorList>
    </citation>
    <scope>NUCLEOTIDE SEQUENCE [LARGE SCALE GENOMIC DNA]</scope>
    <source>
        <strain evidence="2">cv. Maze</strain>
        <tissue evidence="1">Seeds</tissue>
    </source>
</reference>
<keyword evidence="2" id="KW-1185">Reference proteome</keyword>
<evidence type="ECO:0000313" key="1">
    <source>
        <dbReference type="EMBL" id="KAJ8512280.1"/>
    </source>
</evidence>
<proteinExistence type="predicted"/>
<dbReference type="Proteomes" id="UP001222027">
    <property type="component" value="Unassembled WGS sequence"/>
</dbReference>
<dbReference type="AlphaFoldDB" id="A0AAV8RYK3"/>
<sequence length="87" mass="10051">MEVNTQVIDRSAQMVFIVPSALTFDVKGIMHPRKMNPVQYLLAYRRHVKNNEREDGGRGSDSIVKTGSRCKVWNYAIQNPTTEERDR</sequence>
<gene>
    <name evidence="1" type="ORF">OPV22_002714</name>
</gene>
<evidence type="ECO:0000313" key="2">
    <source>
        <dbReference type="Proteomes" id="UP001222027"/>
    </source>
</evidence>
<comment type="caution">
    <text evidence="1">The sequence shown here is derived from an EMBL/GenBank/DDBJ whole genome shotgun (WGS) entry which is preliminary data.</text>
</comment>
<accession>A0AAV8RYK3</accession>